<reference evidence="4 5" key="2">
    <citation type="journal article" date="2011" name="Stand. Genomic Sci.">
        <title>Complete genome sequence of Truepera radiovictrix type strain (RQ-24).</title>
        <authorList>
            <person name="Ivanova N."/>
            <person name="Rohde C."/>
            <person name="Munk C."/>
            <person name="Nolan M."/>
            <person name="Lucas S."/>
            <person name="Del Rio T.G."/>
            <person name="Tice H."/>
            <person name="Deshpande S."/>
            <person name="Cheng J.F."/>
            <person name="Tapia R."/>
            <person name="Han C."/>
            <person name="Goodwin L."/>
            <person name="Pitluck S."/>
            <person name="Liolios K."/>
            <person name="Mavromatis K."/>
            <person name="Mikhailova N."/>
            <person name="Pati A."/>
            <person name="Chen A."/>
            <person name="Palaniappan K."/>
            <person name="Land M."/>
            <person name="Hauser L."/>
            <person name="Chang Y.J."/>
            <person name="Jeffries C.D."/>
            <person name="Brambilla E."/>
            <person name="Rohde M."/>
            <person name="Goker M."/>
            <person name="Tindall B.J."/>
            <person name="Woyke T."/>
            <person name="Bristow J."/>
            <person name="Eisen J.A."/>
            <person name="Markowitz V."/>
            <person name="Hugenholtz P."/>
            <person name="Kyrpides N.C."/>
            <person name="Klenk H.P."/>
            <person name="Lapidus A."/>
        </authorList>
    </citation>
    <scope>NUCLEOTIDE SEQUENCE [LARGE SCALE GENOMIC DNA]</scope>
    <source>
        <strain evidence="5">DSM 17093 / CIP 108686 / LMG 22925 / RQ-24</strain>
    </source>
</reference>
<keyword evidence="4" id="KW-0378">Hydrolase</keyword>
<dbReference type="GO" id="GO:0004553">
    <property type="term" value="F:hydrolase activity, hydrolyzing O-glycosyl compounds"/>
    <property type="evidence" value="ECO:0007669"/>
    <property type="project" value="InterPro"/>
</dbReference>
<reference evidence="5" key="1">
    <citation type="submission" date="2010-05" db="EMBL/GenBank/DDBJ databases">
        <title>The complete genome of Truepera radiovictris DSM 17093.</title>
        <authorList>
            <consortium name="US DOE Joint Genome Institute (JGI-PGF)"/>
            <person name="Lucas S."/>
            <person name="Copeland A."/>
            <person name="Lapidus A."/>
            <person name="Glavina del Rio T."/>
            <person name="Dalin E."/>
            <person name="Tice H."/>
            <person name="Bruce D."/>
            <person name="Goodwin L."/>
            <person name="Pitluck S."/>
            <person name="Kyrpides N."/>
            <person name="Mavromatis K."/>
            <person name="Ovchinnikova G."/>
            <person name="Munk A.C."/>
            <person name="Detter J.C."/>
            <person name="Han C."/>
            <person name="Tapia R."/>
            <person name="Land M."/>
            <person name="Hauser L."/>
            <person name="Markowitz V."/>
            <person name="Cheng J.-F."/>
            <person name="Hugenholtz P."/>
            <person name="Woyke T."/>
            <person name="Wu D."/>
            <person name="Tindall B."/>
            <person name="Pomrenke H.G."/>
            <person name="Brambilla E."/>
            <person name="Klenk H.-P."/>
            <person name="Eisen J.A."/>
        </authorList>
    </citation>
    <scope>NUCLEOTIDE SEQUENCE [LARGE SCALE GENOMIC DNA]</scope>
    <source>
        <strain evidence="5">DSM 17093 / CIP 108686 / LMG 22925 / RQ-24</strain>
    </source>
</reference>
<dbReference type="SUPFAM" id="SSF49303">
    <property type="entry name" value="beta-Galactosidase/glucuronidase domain"/>
    <property type="match status" value="1"/>
</dbReference>
<dbReference type="PANTHER" id="PTHR42732">
    <property type="entry name" value="BETA-GALACTOSIDASE"/>
    <property type="match status" value="1"/>
</dbReference>
<dbReference type="SUPFAM" id="SSF49785">
    <property type="entry name" value="Galactose-binding domain-like"/>
    <property type="match status" value="1"/>
</dbReference>
<dbReference type="STRING" id="649638.Trad_0718"/>
<sequence>MDDTPAVPPEPHREAPAGVVDAAYPRPQLRRAAWRSLDGPWRLAFGDARTPEAVVWTHEITVPFPPESAASGIGDGDFHPVVWYERPFTVPPTWAGRRVLLHFGAVDYAATVWVNGHLVATHEGGHTPFWADITDALRGEPGAEQRVTVRAEDDPWDLHKPRGKQDWLKEPHAIWYPRTTGIWQSVWLEPVGEARVSGLRVTPDVAHFSLLLEVSCALPSASGAEPGIAPGGELTLEFTLRRGEEVLARDTAALSARGAHATVRRTLHLDDPGIDDARAHLLWSPESPTLLELDVVLRREGEVLDRVASYTALRSVEVRGGHFFLNGRPYFLRLALDQGYWDDTLLAAPSPEALRKDVELAKAMGFNGVRKHQKLEDPRYLFWADRLGLLVWTELPSAYAFSPQTAARLTREWLEAIARDYNHPCVVAWVAFNESWGVPDLPLVAAQRHLVAALYHLAKSLDPHRPVVGNDGWEHVVTDLLTIHDYSRDPETLRARYGTRAAAQESSVHVRPAGREVVLTGFEEAVNVREAPIVLSEFGGVRYAPPQAGQGWGYDQVESEEALLARYRALIAAASEAGLAGFCYTQFADTFQEQNGLLYSDRRPKLPLEALYEATAQRRH</sequence>
<dbReference type="InterPro" id="IPR006104">
    <property type="entry name" value="Glyco_hydro_2_N"/>
</dbReference>
<dbReference type="RefSeq" id="WP_013177226.1">
    <property type="nucleotide sequence ID" value="NC_014221.1"/>
</dbReference>
<name>D7CTJ7_TRURR</name>
<dbReference type="PANTHER" id="PTHR42732:SF3">
    <property type="entry name" value="HYDROLASE"/>
    <property type="match status" value="1"/>
</dbReference>
<dbReference type="EMBL" id="CP002049">
    <property type="protein sequence ID" value="ADI13854.1"/>
    <property type="molecule type" value="Genomic_DNA"/>
</dbReference>
<feature type="domain" description="Glycoside hydrolase family 2 catalytic" evidence="2">
    <location>
        <begin position="316"/>
        <end position="605"/>
    </location>
</feature>
<feature type="domain" description="Glycosyl hydrolases family 2 sugar binding" evidence="3">
    <location>
        <begin position="79"/>
        <end position="149"/>
    </location>
</feature>
<accession>D7CTJ7</accession>
<dbReference type="Proteomes" id="UP000000379">
    <property type="component" value="Chromosome"/>
</dbReference>
<protein>
    <submittedName>
        <fullName evidence="4">Glycoside hydrolase family 2 sugar binding protein</fullName>
    </submittedName>
</protein>
<evidence type="ECO:0000313" key="4">
    <source>
        <dbReference type="EMBL" id="ADI13854.1"/>
    </source>
</evidence>
<organism evidence="4 5">
    <name type="scientific">Truepera radiovictrix (strain DSM 17093 / CIP 108686 / LMG 22925 / RQ-24)</name>
    <dbReference type="NCBI Taxonomy" id="649638"/>
    <lineage>
        <taxon>Bacteria</taxon>
        <taxon>Thermotogati</taxon>
        <taxon>Deinococcota</taxon>
        <taxon>Deinococci</taxon>
        <taxon>Trueperales</taxon>
        <taxon>Trueperaceae</taxon>
        <taxon>Truepera</taxon>
    </lineage>
</organism>
<dbReference type="KEGG" id="tra:Trad_0718"/>
<dbReference type="InterPro" id="IPR036156">
    <property type="entry name" value="Beta-gal/glucu_dom_sf"/>
</dbReference>
<evidence type="ECO:0000259" key="2">
    <source>
        <dbReference type="Pfam" id="PF02836"/>
    </source>
</evidence>
<dbReference type="InterPro" id="IPR051913">
    <property type="entry name" value="GH2_Domain-Containing"/>
</dbReference>
<dbReference type="InterPro" id="IPR008979">
    <property type="entry name" value="Galactose-bd-like_sf"/>
</dbReference>
<keyword evidence="5" id="KW-1185">Reference proteome</keyword>
<dbReference type="CAZy" id="GH2">
    <property type="family name" value="Glycoside Hydrolase Family 2"/>
</dbReference>
<dbReference type="Gene3D" id="3.20.20.80">
    <property type="entry name" value="Glycosidases"/>
    <property type="match status" value="1"/>
</dbReference>
<dbReference type="eggNOG" id="COG3250">
    <property type="taxonomic scope" value="Bacteria"/>
</dbReference>
<dbReference type="InterPro" id="IPR006103">
    <property type="entry name" value="Glyco_hydro_2_cat"/>
</dbReference>
<evidence type="ECO:0000313" key="5">
    <source>
        <dbReference type="Proteomes" id="UP000000379"/>
    </source>
</evidence>
<comment type="similarity">
    <text evidence="1">Belongs to the glycosyl hydrolase 2 family.</text>
</comment>
<dbReference type="HOGENOM" id="CLU_009935_2_1_0"/>
<proteinExistence type="inferred from homology"/>
<dbReference type="GO" id="GO:0005975">
    <property type="term" value="P:carbohydrate metabolic process"/>
    <property type="evidence" value="ECO:0007669"/>
    <property type="project" value="InterPro"/>
</dbReference>
<dbReference type="Gene3D" id="2.60.120.260">
    <property type="entry name" value="Galactose-binding domain-like"/>
    <property type="match status" value="1"/>
</dbReference>
<gene>
    <name evidence="4" type="ordered locus">Trad_0718</name>
</gene>
<evidence type="ECO:0000259" key="3">
    <source>
        <dbReference type="Pfam" id="PF02837"/>
    </source>
</evidence>
<dbReference type="InterPro" id="IPR017853">
    <property type="entry name" value="GH"/>
</dbReference>
<dbReference type="Pfam" id="PF02836">
    <property type="entry name" value="Glyco_hydro_2_C"/>
    <property type="match status" value="1"/>
</dbReference>
<dbReference type="SUPFAM" id="SSF51445">
    <property type="entry name" value="(Trans)glycosidases"/>
    <property type="match status" value="1"/>
</dbReference>
<dbReference type="Pfam" id="PF02837">
    <property type="entry name" value="Glyco_hydro_2_N"/>
    <property type="match status" value="1"/>
</dbReference>
<dbReference type="AlphaFoldDB" id="D7CTJ7"/>
<evidence type="ECO:0000256" key="1">
    <source>
        <dbReference type="ARBA" id="ARBA00007401"/>
    </source>
</evidence>